<evidence type="ECO:0000256" key="6">
    <source>
        <dbReference type="SAM" id="MobiDB-lite"/>
    </source>
</evidence>
<evidence type="ECO:0000256" key="2">
    <source>
        <dbReference type="ARBA" id="ARBA00010596"/>
    </source>
</evidence>
<dbReference type="PANTHER" id="PTHR21236:SF2">
    <property type="entry name" value="PROTEIN YIPF"/>
    <property type="match status" value="1"/>
</dbReference>
<evidence type="ECO:0000256" key="4">
    <source>
        <dbReference type="ARBA" id="ARBA00022989"/>
    </source>
</evidence>
<comment type="similarity">
    <text evidence="2">Belongs to the YIP1 family.</text>
</comment>
<accession>A0AAN6EPB8</accession>
<evidence type="ECO:0000313" key="9">
    <source>
        <dbReference type="Proteomes" id="UP001161757"/>
    </source>
</evidence>
<evidence type="ECO:0000256" key="3">
    <source>
        <dbReference type="ARBA" id="ARBA00022692"/>
    </source>
</evidence>
<sequence length="313" mass="32762">MSYYNQPYGQPGGASSSNLQFFPSSYTNVSGHTTPSQASYGGYGAGNAASAYPGYGAGSASGGFGVGGPSPGMPGVSGRMGDSGGLRTGWLAAFGTEGYEGEPGLMEELGFNFSHIKTKTLTVLNPWTRPSPHIMDDSDLYGGLLFLVLYGTFLALSGKFFYGYIYGIALFGSIALHWMFALMTPPLDPNDSDQMAQAQRDHHAGHGGSSGGHFSSTLTYSRSASVLGYCFLPLVFTALFGVLLPMDSAIGYVLTAAAVGWCTYSSSGMFVSVGRMKGMRGLVAYPLALFYLGFGIMGIFSSRGSGPLQGKVM</sequence>
<feature type="transmembrane region" description="Helical" evidence="7">
    <location>
        <begin position="250"/>
        <end position="270"/>
    </location>
</feature>
<dbReference type="EMBL" id="JAJGCB010000016">
    <property type="protein sequence ID" value="KAJ8988848.1"/>
    <property type="molecule type" value="Genomic_DNA"/>
</dbReference>
<protein>
    <recommendedName>
        <fullName evidence="10">Protein YIP</fullName>
    </recommendedName>
</protein>
<evidence type="ECO:0000256" key="5">
    <source>
        <dbReference type="ARBA" id="ARBA00023136"/>
    </source>
</evidence>
<comment type="subcellular location">
    <subcellularLocation>
        <location evidence="1">Membrane</location>
        <topology evidence="1">Multi-pass membrane protein</topology>
    </subcellularLocation>
</comment>
<comment type="caution">
    <text evidence="8">The sequence shown here is derived from an EMBL/GenBank/DDBJ whole genome shotgun (WGS) entry which is preliminary data.</text>
</comment>
<dbReference type="GO" id="GO:0005802">
    <property type="term" value="C:trans-Golgi network"/>
    <property type="evidence" value="ECO:0007669"/>
    <property type="project" value="TreeGrafter"/>
</dbReference>
<feature type="transmembrane region" description="Helical" evidence="7">
    <location>
        <begin position="164"/>
        <end position="183"/>
    </location>
</feature>
<feature type="transmembrane region" description="Helical" evidence="7">
    <location>
        <begin position="282"/>
        <end position="300"/>
    </location>
</feature>
<keyword evidence="3 7" id="KW-0812">Transmembrane</keyword>
<name>A0AAN6EPB8_EXODE</name>
<keyword evidence="4 7" id="KW-1133">Transmembrane helix</keyword>
<dbReference type="InterPro" id="IPR045231">
    <property type="entry name" value="Yip1/4-like"/>
</dbReference>
<evidence type="ECO:0000256" key="1">
    <source>
        <dbReference type="ARBA" id="ARBA00004141"/>
    </source>
</evidence>
<evidence type="ECO:0008006" key="10">
    <source>
        <dbReference type="Google" id="ProtNLM"/>
    </source>
</evidence>
<dbReference type="PANTHER" id="PTHR21236">
    <property type="entry name" value="GOLGI MEMBRANE PROTEIN YIP1"/>
    <property type="match status" value="1"/>
</dbReference>
<dbReference type="GO" id="GO:0048280">
    <property type="term" value="P:vesicle fusion with Golgi apparatus"/>
    <property type="evidence" value="ECO:0007669"/>
    <property type="project" value="TreeGrafter"/>
</dbReference>
<evidence type="ECO:0000256" key="7">
    <source>
        <dbReference type="SAM" id="Phobius"/>
    </source>
</evidence>
<dbReference type="AlphaFoldDB" id="A0AAN6EPB8"/>
<feature type="region of interest" description="Disordered" evidence="6">
    <location>
        <begin position="191"/>
        <end position="210"/>
    </location>
</feature>
<keyword evidence="5 7" id="KW-0472">Membrane</keyword>
<organism evidence="8 9">
    <name type="scientific">Exophiala dermatitidis</name>
    <name type="common">Black yeast-like fungus</name>
    <name type="synonym">Wangiella dermatitidis</name>
    <dbReference type="NCBI Taxonomy" id="5970"/>
    <lineage>
        <taxon>Eukaryota</taxon>
        <taxon>Fungi</taxon>
        <taxon>Dikarya</taxon>
        <taxon>Ascomycota</taxon>
        <taxon>Pezizomycotina</taxon>
        <taxon>Eurotiomycetes</taxon>
        <taxon>Chaetothyriomycetidae</taxon>
        <taxon>Chaetothyriales</taxon>
        <taxon>Herpotrichiellaceae</taxon>
        <taxon>Exophiala</taxon>
    </lineage>
</organism>
<evidence type="ECO:0000313" key="8">
    <source>
        <dbReference type="EMBL" id="KAJ8988848.1"/>
    </source>
</evidence>
<reference evidence="8" key="1">
    <citation type="submission" date="2023-01" db="EMBL/GenBank/DDBJ databases">
        <title>Exophiala dermititidis isolated from Cystic Fibrosis Patient.</title>
        <authorList>
            <person name="Kurbessoian T."/>
            <person name="Crocker A."/>
            <person name="Murante D."/>
            <person name="Hogan D.A."/>
            <person name="Stajich J.E."/>
        </authorList>
    </citation>
    <scope>NUCLEOTIDE SEQUENCE</scope>
    <source>
        <strain evidence="8">Ex8</strain>
    </source>
</reference>
<dbReference type="GO" id="GO:0006888">
    <property type="term" value="P:endoplasmic reticulum to Golgi vesicle-mediated transport"/>
    <property type="evidence" value="ECO:0007669"/>
    <property type="project" value="InterPro"/>
</dbReference>
<dbReference type="Proteomes" id="UP001161757">
    <property type="component" value="Unassembled WGS sequence"/>
</dbReference>
<proteinExistence type="inferred from homology"/>
<dbReference type="GO" id="GO:0016020">
    <property type="term" value="C:membrane"/>
    <property type="evidence" value="ECO:0007669"/>
    <property type="project" value="UniProtKB-SubCell"/>
</dbReference>
<feature type="transmembrane region" description="Helical" evidence="7">
    <location>
        <begin position="226"/>
        <end position="244"/>
    </location>
</feature>
<gene>
    <name evidence="8" type="ORF">HRR80_007054</name>
</gene>